<keyword evidence="2" id="KW-1185">Reference proteome</keyword>
<comment type="caution">
    <text evidence="1">The sequence shown here is derived from an EMBL/GenBank/DDBJ whole genome shotgun (WGS) entry which is preliminary data.</text>
</comment>
<proteinExistence type="predicted"/>
<organism evidence="1 2">
    <name type="scientific">Glutamicibacter bergerei</name>
    <dbReference type="NCBI Taxonomy" id="256702"/>
    <lineage>
        <taxon>Bacteria</taxon>
        <taxon>Bacillati</taxon>
        <taxon>Actinomycetota</taxon>
        <taxon>Actinomycetes</taxon>
        <taxon>Micrococcales</taxon>
        <taxon>Micrococcaceae</taxon>
        <taxon>Glutamicibacter</taxon>
    </lineage>
</organism>
<dbReference type="Proteomes" id="UP001595884">
    <property type="component" value="Unassembled WGS sequence"/>
</dbReference>
<reference evidence="2" key="1">
    <citation type="journal article" date="2019" name="Int. J. Syst. Evol. Microbiol.">
        <title>The Global Catalogue of Microorganisms (GCM) 10K type strain sequencing project: providing services to taxonomists for standard genome sequencing and annotation.</title>
        <authorList>
            <consortium name="The Broad Institute Genomics Platform"/>
            <consortium name="The Broad Institute Genome Sequencing Center for Infectious Disease"/>
            <person name="Wu L."/>
            <person name="Ma J."/>
        </authorList>
    </citation>
    <scope>NUCLEOTIDE SEQUENCE [LARGE SCALE GENOMIC DNA]</scope>
    <source>
        <strain evidence="2">CGMCC 1.12849</strain>
    </source>
</reference>
<name>A0ABV9MSC1_9MICC</name>
<evidence type="ECO:0000313" key="2">
    <source>
        <dbReference type="Proteomes" id="UP001595884"/>
    </source>
</evidence>
<sequence length="42" mass="4478">MNMVLVDALTVEAGRIIEPIIYFISPVGSAGPESAEPTGERF</sequence>
<gene>
    <name evidence="1" type="ORF">ACFO7V_17570</name>
</gene>
<protein>
    <submittedName>
        <fullName evidence="1">Uncharacterized protein</fullName>
    </submittedName>
</protein>
<evidence type="ECO:0000313" key="1">
    <source>
        <dbReference type="EMBL" id="MFC4717934.1"/>
    </source>
</evidence>
<dbReference type="EMBL" id="JBHSHE010000088">
    <property type="protein sequence ID" value="MFC4717934.1"/>
    <property type="molecule type" value="Genomic_DNA"/>
</dbReference>
<accession>A0ABV9MSC1</accession>